<organism evidence="8 9">
    <name type="scientific">Candidatus Brocadia carolinensis</name>
    <dbReference type="NCBI Taxonomy" id="1004156"/>
    <lineage>
        <taxon>Bacteria</taxon>
        <taxon>Pseudomonadati</taxon>
        <taxon>Planctomycetota</taxon>
        <taxon>Candidatus Brocadiia</taxon>
        <taxon>Candidatus Brocadiales</taxon>
        <taxon>Candidatus Brocadiaceae</taxon>
        <taxon>Candidatus Brocadia</taxon>
    </lineage>
</organism>
<reference evidence="8 9" key="1">
    <citation type="journal article" date="2017" name="Water Res.">
        <title>Discovery and metagenomic analysis of an anammox bacterial enrichment related to Candidatus "Brocadia caroliniensis" in a full-scale glycerol-fed nitritation-denitritation separate centrate treatment process.</title>
        <authorList>
            <person name="Park H."/>
            <person name="Brotto A.C."/>
            <person name="van Loosdrecht M.C."/>
            <person name="Chandran K."/>
        </authorList>
    </citation>
    <scope>NUCLEOTIDE SEQUENCE [LARGE SCALE GENOMIC DNA]</scope>
    <source>
        <strain evidence="8">26THWARD</strain>
    </source>
</reference>
<evidence type="ECO:0000256" key="1">
    <source>
        <dbReference type="ARBA" id="ARBA00006620"/>
    </source>
</evidence>
<evidence type="ECO:0000256" key="3">
    <source>
        <dbReference type="ARBA" id="ARBA00022722"/>
    </source>
</evidence>
<evidence type="ECO:0000313" key="8">
    <source>
        <dbReference type="EMBL" id="OOP55363.1"/>
    </source>
</evidence>
<dbReference type="EMBL" id="AYTS01000148">
    <property type="protein sequence ID" value="OOP55363.1"/>
    <property type="molecule type" value="Genomic_DNA"/>
</dbReference>
<keyword evidence="7" id="KW-0346">Stress response</keyword>
<keyword evidence="3" id="KW-0540">Nuclease</keyword>
<dbReference type="GO" id="GO:0004519">
    <property type="term" value="F:endonuclease activity"/>
    <property type="evidence" value="ECO:0007669"/>
    <property type="project" value="UniProtKB-KW"/>
</dbReference>
<evidence type="ECO:0000256" key="5">
    <source>
        <dbReference type="ARBA" id="ARBA00022801"/>
    </source>
</evidence>
<dbReference type="SUPFAM" id="SSF54786">
    <property type="entry name" value="YcfA/nrd intein domain"/>
    <property type="match status" value="1"/>
</dbReference>
<evidence type="ECO:0000256" key="6">
    <source>
        <dbReference type="ARBA" id="ARBA00022884"/>
    </source>
</evidence>
<dbReference type="AlphaFoldDB" id="A0A1V4AQG9"/>
<dbReference type="GO" id="GO:0003729">
    <property type="term" value="F:mRNA binding"/>
    <property type="evidence" value="ECO:0007669"/>
    <property type="project" value="InterPro"/>
</dbReference>
<evidence type="ECO:0000256" key="7">
    <source>
        <dbReference type="ARBA" id="ARBA00023016"/>
    </source>
</evidence>
<proteinExistence type="inferred from homology"/>
<dbReference type="GO" id="GO:0016787">
    <property type="term" value="F:hydrolase activity"/>
    <property type="evidence" value="ECO:0007669"/>
    <property type="project" value="UniProtKB-KW"/>
</dbReference>
<sequence>MKFSELVRLLEENGFRIVREKGSIRYYGKPGCVKLVRVDYHGSKEIPTGTCHAILKAAGIKK</sequence>
<evidence type="ECO:0008006" key="10">
    <source>
        <dbReference type="Google" id="ProtNLM"/>
    </source>
</evidence>
<evidence type="ECO:0000313" key="9">
    <source>
        <dbReference type="Proteomes" id="UP000189681"/>
    </source>
</evidence>
<accession>A0A1V4AQG9</accession>
<evidence type="ECO:0000256" key="2">
    <source>
        <dbReference type="ARBA" id="ARBA00022649"/>
    </source>
</evidence>
<protein>
    <recommendedName>
        <fullName evidence="10">Type II toxin-antitoxin system HicA family toxin</fullName>
    </recommendedName>
</protein>
<dbReference type="Gene3D" id="3.30.920.30">
    <property type="entry name" value="Hypothetical protein"/>
    <property type="match status" value="1"/>
</dbReference>
<keyword evidence="2" id="KW-1277">Toxin-antitoxin system</keyword>
<dbReference type="Pfam" id="PF07927">
    <property type="entry name" value="HicA_toxin"/>
    <property type="match status" value="1"/>
</dbReference>
<comment type="similarity">
    <text evidence="1">Belongs to the HicA mRNA interferase family.</text>
</comment>
<keyword evidence="5" id="KW-0378">Hydrolase</keyword>
<comment type="caution">
    <text evidence="8">The sequence shown here is derived from an EMBL/GenBank/DDBJ whole genome shotgun (WGS) entry which is preliminary data.</text>
</comment>
<keyword evidence="4" id="KW-0255">Endonuclease</keyword>
<evidence type="ECO:0000256" key="4">
    <source>
        <dbReference type="ARBA" id="ARBA00022759"/>
    </source>
</evidence>
<keyword evidence="6" id="KW-0694">RNA-binding</keyword>
<dbReference type="InterPro" id="IPR012933">
    <property type="entry name" value="HicA_mRNA_interferase"/>
</dbReference>
<dbReference type="InterPro" id="IPR038570">
    <property type="entry name" value="HicA_sf"/>
</dbReference>
<dbReference type="Proteomes" id="UP000189681">
    <property type="component" value="Unassembled WGS sequence"/>
</dbReference>
<dbReference type="STRING" id="1004156.AYP45_15015"/>
<name>A0A1V4AQG9_9BACT</name>
<gene>
    <name evidence="8" type="ORF">AYP45_15015</name>
</gene>